<accession>A0A1H1X2P1</accession>
<dbReference type="AlphaFoldDB" id="A0A1H1X2P1"/>
<dbReference type="EMBL" id="LT629774">
    <property type="protein sequence ID" value="SDT03588.1"/>
    <property type="molecule type" value="Genomic_DNA"/>
</dbReference>
<dbReference type="Proteomes" id="UP000198963">
    <property type="component" value="Chromosome I"/>
</dbReference>
<organism evidence="2 3">
    <name type="scientific">Winogradskyella sediminis</name>
    <dbReference type="NCBI Taxonomy" id="1382466"/>
    <lineage>
        <taxon>Bacteria</taxon>
        <taxon>Pseudomonadati</taxon>
        <taxon>Bacteroidota</taxon>
        <taxon>Flavobacteriia</taxon>
        <taxon>Flavobacteriales</taxon>
        <taxon>Flavobacteriaceae</taxon>
        <taxon>Winogradskyella</taxon>
    </lineage>
</organism>
<proteinExistence type="predicted"/>
<keyword evidence="1" id="KW-0812">Transmembrane</keyword>
<gene>
    <name evidence="2" type="ORF">SAMN04489797_3079</name>
</gene>
<name>A0A1H1X2P1_9FLAO</name>
<evidence type="ECO:0000313" key="2">
    <source>
        <dbReference type="EMBL" id="SDT03588.1"/>
    </source>
</evidence>
<keyword evidence="1" id="KW-0472">Membrane</keyword>
<dbReference type="RefSeq" id="WP_092447520.1">
    <property type="nucleotide sequence ID" value="NZ_LT629774.1"/>
</dbReference>
<keyword evidence="1" id="KW-1133">Transmembrane helix</keyword>
<feature type="transmembrane region" description="Helical" evidence="1">
    <location>
        <begin position="63"/>
        <end position="83"/>
    </location>
</feature>
<evidence type="ECO:0000256" key="1">
    <source>
        <dbReference type="SAM" id="Phobius"/>
    </source>
</evidence>
<sequence length="84" mass="9904">MKKTEKNNWNVDFDNIFLIVPFFLFTIVGSLIKFTFLNLIALLSFNNYIKFNDLWKKENISEYLGNTTNFILGLIILIGIIVYF</sequence>
<keyword evidence="3" id="KW-1185">Reference proteome</keyword>
<evidence type="ECO:0000313" key="3">
    <source>
        <dbReference type="Proteomes" id="UP000198963"/>
    </source>
</evidence>
<feature type="transmembrane region" description="Helical" evidence="1">
    <location>
        <begin position="16"/>
        <end position="43"/>
    </location>
</feature>
<reference evidence="2 3" key="1">
    <citation type="submission" date="2016-10" db="EMBL/GenBank/DDBJ databases">
        <authorList>
            <person name="Varghese N."/>
            <person name="Submissions S."/>
        </authorList>
    </citation>
    <scope>NUCLEOTIDE SEQUENCE [LARGE SCALE GENOMIC DNA]</scope>
    <source>
        <strain evidence="2 3">RHA_55</strain>
    </source>
</reference>
<protein>
    <submittedName>
        <fullName evidence="2">Uncharacterized protein</fullName>
    </submittedName>
</protein>